<dbReference type="PANTHER" id="PTHR32308:SF0">
    <property type="entry name" value="HPCH_HPAI ALDOLASE_CITRATE LYASE DOMAIN-CONTAINING PROTEIN"/>
    <property type="match status" value="1"/>
</dbReference>
<dbReference type="SUPFAM" id="SSF51621">
    <property type="entry name" value="Phosphoenolpyruvate/pyruvate domain"/>
    <property type="match status" value="1"/>
</dbReference>
<protein>
    <submittedName>
        <fullName evidence="8">Citrate lyase beta subunit</fullName>
    </submittedName>
</protein>
<comment type="cofactor">
    <cofactor evidence="1">
        <name>Mg(2+)</name>
        <dbReference type="ChEBI" id="CHEBI:18420"/>
    </cofactor>
</comment>
<dbReference type="InterPro" id="IPR040442">
    <property type="entry name" value="Pyrv_kinase-like_dom_sf"/>
</dbReference>
<keyword evidence="8" id="KW-0456">Lyase</keyword>
<evidence type="ECO:0000256" key="2">
    <source>
        <dbReference type="ARBA" id="ARBA00022723"/>
    </source>
</evidence>
<evidence type="ECO:0000256" key="1">
    <source>
        <dbReference type="ARBA" id="ARBA00001946"/>
    </source>
</evidence>
<dbReference type="InterPro" id="IPR011206">
    <property type="entry name" value="Citrate_lyase_beta/mcl1/mcl2"/>
</dbReference>
<dbReference type="Proteomes" id="UP000542125">
    <property type="component" value="Unassembled WGS sequence"/>
</dbReference>
<feature type="domain" description="HpcH/HpaI aldolase/citrate lyase" evidence="7">
    <location>
        <begin position="100"/>
        <end position="255"/>
    </location>
</feature>
<feature type="compositionally biased region" description="Low complexity" evidence="6">
    <location>
        <begin position="70"/>
        <end position="91"/>
    </location>
</feature>
<dbReference type="RefSeq" id="WP_179585810.1">
    <property type="nucleotide sequence ID" value="NZ_JACBYR010000001.1"/>
</dbReference>
<dbReference type="InterPro" id="IPR005000">
    <property type="entry name" value="Aldolase/citrate-lyase_domain"/>
</dbReference>
<feature type="region of interest" description="Disordered" evidence="6">
    <location>
        <begin position="70"/>
        <end position="100"/>
    </location>
</feature>
<dbReference type="PIRSF" id="PIRSF015582">
    <property type="entry name" value="Cit_lyase_B"/>
    <property type="match status" value="1"/>
</dbReference>
<keyword evidence="2 5" id="KW-0479">Metal-binding</keyword>
<keyword evidence="3 5" id="KW-0460">Magnesium</keyword>
<evidence type="ECO:0000256" key="5">
    <source>
        <dbReference type="PIRSR" id="PIRSR015582-2"/>
    </source>
</evidence>
<feature type="domain" description="HpcH/HpaI aldolase/citrate lyase" evidence="7">
    <location>
        <begin position="10"/>
        <end position="57"/>
    </location>
</feature>
<dbReference type="GO" id="GO:0016829">
    <property type="term" value="F:lyase activity"/>
    <property type="evidence" value="ECO:0007669"/>
    <property type="project" value="UniProtKB-KW"/>
</dbReference>
<evidence type="ECO:0000313" key="9">
    <source>
        <dbReference type="Proteomes" id="UP000542125"/>
    </source>
</evidence>
<name>A0A7Y9ITC2_9BURK</name>
<proteinExistence type="predicted"/>
<dbReference type="EMBL" id="JACBYR010000001">
    <property type="protein sequence ID" value="NYE82707.1"/>
    <property type="molecule type" value="Genomic_DNA"/>
</dbReference>
<feature type="binding site" evidence="4">
    <location>
        <position position="162"/>
    </location>
    <ligand>
        <name>substrate</name>
    </ligand>
</feature>
<feature type="binding site" evidence="5">
    <location>
        <position position="162"/>
    </location>
    <ligand>
        <name>Mg(2+)</name>
        <dbReference type="ChEBI" id="CHEBI:18420"/>
    </ligand>
</feature>
<evidence type="ECO:0000259" key="7">
    <source>
        <dbReference type="Pfam" id="PF03328"/>
    </source>
</evidence>
<sequence>MTPAVVPSTYLFCPGNRPDRYDKALRSGAPGIIIDLEDAVPEADKASARRDAFAWLAGLGGVEALRGSAGASTASSADDSSDVPGSDPVGSTRSTRPVVALRISSPTTPAGLEDLYAFVHAAPMPALHTIVLPKVADGTEVRLLASQLLRAAPALRLMPLIETPEGVRAVAGIARSHPSVSCIGFGAADYCVEAGIAFAWEALSHVRSRLAFDCAGTGVGLLDVPFLDLADDAGLRQECGRVKALGFIGKLAIHPAQVASILQSFAPSPAEAAWAGRVVAGFEAAGRRACTVDGKMVDEPVYLQALRITQRAV</sequence>
<evidence type="ECO:0000256" key="3">
    <source>
        <dbReference type="ARBA" id="ARBA00022842"/>
    </source>
</evidence>
<evidence type="ECO:0000313" key="8">
    <source>
        <dbReference type="EMBL" id="NYE82707.1"/>
    </source>
</evidence>
<evidence type="ECO:0000256" key="6">
    <source>
        <dbReference type="SAM" id="MobiDB-lite"/>
    </source>
</evidence>
<organism evidence="8 9">
    <name type="scientific">Pigmentiphaga litoralis</name>
    <dbReference type="NCBI Taxonomy" id="516702"/>
    <lineage>
        <taxon>Bacteria</taxon>
        <taxon>Pseudomonadati</taxon>
        <taxon>Pseudomonadota</taxon>
        <taxon>Betaproteobacteria</taxon>
        <taxon>Burkholderiales</taxon>
        <taxon>Alcaligenaceae</taxon>
        <taxon>Pigmentiphaga</taxon>
    </lineage>
</organism>
<dbReference type="GO" id="GO:0006107">
    <property type="term" value="P:oxaloacetate metabolic process"/>
    <property type="evidence" value="ECO:0007669"/>
    <property type="project" value="TreeGrafter"/>
</dbReference>
<feature type="binding site" evidence="4">
    <location>
        <position position="102"/>
    </location>
    <ligand>
        <name>substrate</name>
    </ligand>
</feature>
<dbReference type="GO" id="GO:0000287">
    <property type="term" value="F:magnesium ion binding"/>
    <property type="evidence" value="ECO:0007669"/>
    <property type="project" value="TreeGrafter"/>
</dbReference>
<reference evidence="8 9" key="1">
    <citation type="submission" date="2020-07" db="EMBL/GenBank/DDBJ databases">
        <title>Genomic Encyclopedia of Type Strains, Phase IV (KMG-V): Genome sequencing to study the core and pangenomes of soil and plant-associated prokaryotes.</title>
        <authorList>
            <person name="Whitman W."/>
        </authorList>
    </citation>
    <scope>NUCLEOTIDE SEQUENCE [LARGE SCALE GENOMIC DNA]</scope>
    <source>
        <strain evidence="8 9">SAS40</strain>
    </source>
</reference>
<dbReference type="AlphaFoldDB" id="A0A7Y9ITC2"/>
<dbReference type="PANTHER" id="PTHR32308">
    <property type="entry name" value="LYASE BETA SUBUNIT, PUTATIVE (AFU_ORTHOLOGUE AFUA_4G13030)-RELATED"/>
    <property type="match status" value="1"/>
</dbReference>
<evidence type="ECO:0000256" key="4">
    <source>
        <dbReference type="PIRSR" id="PIRSR015582-1"/>
    </source>
</evidence>
<gene>
    <name evidence="8" type="ORF">FHW18_001978</name>
</gene>
<dbReference type="Pfam" id="PF03328">
    <property type="entry name" value="HpcH_HpaI"/>
    <property type="match status" value="2"/>
</dbReference>
<feature type="binding site" evidence="5">
    <location>
        <position position="189"/>
    </location>
    <ligand>
        <name>Mg(2+)</name>
        <dbReference type="ChEBI" id="CHEBI:18420"/>
    </ligand>
</feature>
<comment type="caution">
    <text evidence="8">The sequence shown here is derived from an EMBL/GenBank/DDBJ whole genome shotgun (WGS) entry which is preliminary data.</text>
</comment>
<accession>A0A7Y9ITC2</accession>
<keyword evidence="9" id="KW-1185">Reference proteome</keyword>
<dbReference type="Gene3D" id="3.20.20.60">
    <property type="entry name" value="Phosphoenolpyruvate-binding domains"/>
    <property type="match status" value="1"/>
</dbReference>
<dbReference type="InterPro" id="IPR015813">
    <property type="entry name" value="Pyrv/PenolPyrv_kinase-like_dom"/>
</dbReference>